<dbReference type="EMBL" id="CP012900">
    <property type="protein sequence ID" value="ALJ27579.1"/>
    <property type="molecule type" value="Genomic_DNA"/>
</dbReference>
<reference evidence="3 4" key="1">
    <citation type="journal article" date="2015" name="Genome Announc.">
        <title>Complete Genome Sequencing of Stenotrophomonas acidaminiphila ZAC14D2_NAIMI4_2, a Multidrug-Resistant Strain Isolated from Sediments of a Polluted River in Mexico, Uncovers New Antibiotic Resistance Genes and a Novel Class-II Lasso Peptide Biosynthesis Gene Cluster.</title>
        <authorList>
            <person name="Vinuesa P."/>
            <person name="Ochoa-Sanchez L.E."/>
        </authorList>
    </citation>
    <scope>NUCLEOTIDE SEQUENCE [LARGE SCALE GENOMIC DNA]</scope>
    <source>
        <strain evidence="3 4">ZAC14D2_NAIMI4_2</strain>
    </source>
</reference>
<dbReference type="PANTHER" id="PTHR43283:SF18">
    <property type="match status" value="1"/>
</dbReference>
<dbReference type="Pfam" id="PF00144">
    <property type="entry name" value="Beta-lactamase"/>
    <property type="match status" value="1"/>
</dbReference>
<feature type="chain" id="PRO_5006588364" evidence="1">
    <location>
        <begin position="20"/>
        <end position="378"/>
    </location>
</feature>
<dbReference type="KEGG" id="sacz:AOT14_11680"/>
<organism evidence="3 4">
    <name type="scientific">Stenotrophomonas acidaminiphila</name>
    <dbReference type="NCBI Taxonomy" id="128780"/>
    <lineage>
        <taxon>Bacteria</taxon>
        <taxon>Pseudomonadati</taxon>
        <taxon>Pseudomonadota</taxon>
        <taxon>Gammaproteobacteria</taxon>
        <taxon>Lysobacterales</taxon>
        <taxon>Lysobacteraceae</taxon>
        <taxon>Stenotrophomonas</taxon>
    </lineage>
</organism>
<feature type="signal peptide" evidence="1">
    <location>
        <begin position="1"/>
        <end position="19"/>
    </location>
</feature>
<name>A0A0S1AXW6_9GAMM</name>
<dbReference type="SUPFAM" id="SSF56601">
    <property type="entry name" value="beta-lactamase/transpeptidase-like"/>
    <property type="match status" value="1"/>
</dbReference>
<keyword evidence="4" id="KW-1185">Reference proteome</keyword>
<evidence type="ECO:0000259" key="2">
    <source>
        <dbReference type="Pfam" id="PF00144"/>
    </source>
</evidence>
<evidence type="ECO:0000256" key="1">
    <source>
        <dbReference type="SAM" id="SignalP"/>
    </source>
</evidence>
<dbReference type="InterPro" id="IPR001466">
    <property type="entry name" value="Beta-lactam-related"/>
</dbReference>
<dbReference type="PANTHER" id="PTHR43283">
    <property type="entry name" value="BETA-LACTAMASE-RELATED"/>
    <property type="match status" value="1"/>
</dbReference>
<gene>
    <name evidence="3" type="ORF">AOT14_11680</name>
</gene>
<dbReference type="InterPro" id="IPR012338">
    <property type="entry name" value="Beta-lactam/transpept-like"/>
</dbReference>
<dbReference type="AlphaFoldDB" id="A0A0S1AXW6"/>
<sequence precursor="true">MAVLALALFSIGTAPPACAAPGAGDRHGCDATPAAASAQAQARREAFDAAMRAHGIPGAQLIHTRDGISEAYCHGVLNARAAATVGDDTVFQAASLSKVVAAYIALRLVDAGKLDLDKPLWDYWQSPRTRDNPLARQVTTRMVLAHTSGLPNWQISPSNPAIDGTPLESRFAPGEHYAYSGEGFYLLQRTLEHITGSSWNALASREVFSRFDMPSSSYLTDPAMRARNATGHGKDGTPAAERVFGWENTAWTLVSNAHDYDNFIHKALYRGEGLRPATHALLFTPASDADDPASPGPADAFIAWGLGVGLQDADGRRLAWHWGDNPGFKAFFMLDPASGESLVLFTNSENGPAAYKQVLRAFMGPGSYPAVDWSSAQD</sequence>
<protein>
    <submittedName>
        <fullName evidence="3">Beta-lactamase</fullName>
    </submittedName>
</protein>
<accession>A0A0S1AXW6</accession>
<dbReference type="Gene3D" id="3.40.710.10">
    <property type="entry name" value="DD-peptidase/beta-lactamase superfamily"/>
    <property type="match status" value="1"/>
</dbReference>
<dbReference type="InterPro" id="IPR050789">
    <property type="entry name" value="Diverse_Enzym_Activities"/>
</dbReference>
<dbReference type="Proteomes" id="UP000061010">
    <property type="component" value="Chromosome"/>
</dbReference>
<feature type="domain" description="Beta-lactamase-related" evidence="2">
    <location>
        <begin position="45"/>
        <end position="353"/>
    </location>
</feature>
<evidence type="ECO:0000313" key="4">
    <source>
        <dbReference type="Proteomes" id="UP000061010"/>
    </source>
</evidence>
<proteinExistence type="predicted"/>
<keyword evidence="1" id="KW-0732">Signal</keyword>
<evidence type="ECO:0000313" key="3">
    <source>
        <dbReference type="EMBL" id="ALJ27579.1"/>
    </source>
</evidence>
<dbReference type="PATRIC" id="fig|128780.6.peg.1168"/>